<gene>
    <name evidence="1" type="ORF">glysoja_032515</name>
</gene>
<dbReference type="AlphaFoldDB" id="A0A0B2RKF5"/>
<proteinExistence type="predicted"/>
<protein>
    <submittedName>
        <fullName evidence="1">Uncharacterized protein</fullName>
    </submittedName>
</protein>
<reference evidence="1" key="1">
    <citation type="submission" date="2014-07" db="EMBL/GenBank/DDBJ databases">
        <title>Identification of a novel salt tolerance gene in wild soybean by whole-genome sequencing.</title>
        <authorList>
            <person name="Lam H.-M."/>
            <person name="Qi X."/>
            <person name="Li M.-W."/>
            <person name="Liu X."/>
            <person name="Xie M."/>
            <person name="Ni M."/>
            <person name="Xu X."/>
        </authorList>
    </citation>
    <scope>NUCLEOTIDE SEQUENCE [LARGE SCALE GENOMIC DNA]</scope>
    <source>
        <tissue evidence="1">Root</tissue>
    </source>
</reference>
<dbReference type="Proteomes" id="UP000053555">
    <property type="component" value="Unassembled WGS sequence"/>
</dbReference>
<evidence type="ECO:0000313" key="1">
    <source>
        <dbReference type="EMBL" id="KHN32332.1"/>
    </source>
</evidence>
<name>A0A0B2RKF5_GLYSO</name>
<accession>A0A0B2RKF5</accession>
<organism evidence="1">
    <name type="scientific">Glycine soja</name>
    <name type="common">Wild soybean</name>
    <dbReference type="NCBI Taxonomy" id="3848"/>
    <lineage>
        <taxon>Eukaryota</taxon>
        <taxon>Viridiplantae</taxon>
        <taxon>Streptophyta</taxon>
        <taxon>Embryophyta</taxon>
        <taxon>Tracheophyta</taxon>
        <taxon>Spermatophyta</taxon>
        <taxon>Magnoliopsida</taxon>
        <taxon>eudicotyledons</taxon>
        <taxon>Gunneridae</taxon>
        <taxon>Pentapetalae</taxon>
        <taxon>rosids</taxon>
        <taxon>fabids</taxon>
        <taxon>Fabales</taxon>
        <taxon>Fabaceae</taxon>
        <taxon>Papilionoideae</taxon>
        <taxon>50 kb inversion clade</taxon>
        <taxon>NPAAA clade</taxon>
        <taxon>indigoferoid/millettioid clade</taxon>
        <taxon>Phaseoleae</taxon>
        <taxon>Glycine</taxon>
        <taxon>Glycine subgen. Soja</taxon>
    </lineage>
</organism>
<sequence>MTTWCWTTSGLLCYYIFVQHEPLNELRLLTKQHSSLKQFMVSIPILQQPSSKRLHHHLCSPALQLLYAGVMFDPFDQQLHRSQLCGRGLVTLVGQHRLNE</sequence>
<dbReference type="EMBL" id="KN650233">
    <property type="protein sequence ID" value="KHN32332.1"/>
    <property type="molecule type" value="Genomic_DNA"/>
</dbReference>